<dbReference type="Proteomes" id="UP000193006">
    <property type="component" value="Chromosome"/>
</dbReference>
<dbReference type="RefSeq" id="WP_066154482.1">
    <property type="nucleotide sequence ID" value="NZ_CP020814.1"/>
</dbReference>
<feature type="transmembrane region" description="Helical" evidence="8">
    <location>
        <begin position="269"/>
        <end position="293"/>
    </location>
</feature>
<feature type="transmembrane region" description="Helical" evidence="8">
    <location>
        <begin position="9"/>
        <end position="27"/>
    </location>
</feature>
<feature type="transmembrane region" description="Helical" evidence="8">
    <location>
        <begin position="216"/>
        <end position="239"/>
    </location>
</feature>
<reference evidence="9 10" key="1">
    <citation type="submission" date="2017-04" db="EMBL/GenBank/DDBJ databases">
        <title>Bacillus krulwichiae AM31D Genome sequencing and assembly.</title>
        <authorList>
            <person name="Krulwich T.A."/>
            <person name="Anastor L."/>
            <person name="Ehrlich R."/>
            <person name="Ehrlich G.D."/>
            <person name="Janto B."/>
        </authorList>
    </citation>
    <scope>NUCLEOTIDE SEQUENCE [LARGE SCALE GENOMIC DNA]</scope>
    <source>
        <strain evidence="9 10">AM31D</strain>
    </source>
</reference>
<keyword evidence="6 8" id="KW-1133">Transmembrane helix</keyword>
<name>A0A1X9MBZ0_9BACI</name>
<gene>
    <name evidence="9" type="primary">gerAB</name>
    <name evidence="9" type="ORF">BkAM31D_07260</name>
</gene>
<dbReference type="AlphaFoldDB" id="A0A1X9MBZ0"/>
<evidence type="ECO:0000256" key="1">
    <source>
        <dbReference type="ARBA" id="ARBA00004141"/>
    </source>
</evidence>
<feature type="transmembrane region" description="Helical" evidence="8">
    <location>
        <begin position="119"/>
        <end position="135"/>
    </location>
</feature>
<keyword evidence="10" id="KW-1185">Reference proteome</keyword>
<keyword evidence="3" id="KW-0813">Transport</keyword>
<dbReference type="GO" id="GO:0009847">
    <property type="term" value="P:spore germination"/>
    <property type="evidence" value="ECO:0007669"/>
    <property type="project" value="InterPro"/>
</dbReference>
<dbReference type="STRING" id="199441.BkAM31D_07260"/>
<comment type="similarity">
    <text evidence="2">Belongs to the amino acid-polyamine-organocation (APC) superfamily. Spore germination protein (SGP) (TC 2.A.3.9) family.</text>
</comment>
<feature type="transmembrane region" description="Helical" evidence="8">
    <location>
        <begin position="333"/>
        <end position="353"/>
    </location>
</feature>
<feature type="transmembrane region" description="Helical" evidence="8">
    <location>
        <begin position="87"/>
        <end position="107"/>
    </location>
</feature>
<proteinExistence type="inferred from homology"/>
<dbReference type="Pfam" id="PF03845">
    <property type="entry name" value="Spore_permease"/>
    <property type="match status" value="1"/>
</dbReference>
<keyword evidence="4" id="KW-0309">Germination</keyword>
<dbReference type="KEGG" id="bkw:BkAM31D_07260"/>
<accession>A0A1X9MBZ0</accession>
<evidence type="ECO:0000256" key="3">
    <source>
        <dbReference type="ARBA" id="ARBA00022448"/>
    </source>
</evidence>
<evidence type="ECO:0000256" key="5">
    <source>
        <dbReference type="ARBA" id="ARBA00022692"/>
    </source>
</evidence>
<feature type="transmembrane region" description="Helical" evidence="8">
    <location>
        <begin position="142"/>
        <end position="163"/>
    </location>
</feature>
<comment type="subcellular location">
    <subcellularLocation>
        <location evidence="1">Membrane</location>
        <topology evidence="1">Multi-pass membrane protein</topology>
    </subcellularLocation>
</comment>
<feature type="transmembrane region" description="Helical" evidence="8">
    <location>
        <begin position="39"/>
        <end position="63"/>
    </location>
</feature>
<evidence type="ECO:0000256" key="8">
    <source>
        <dbReference type="SAM" id="Phobius"/>
    </source>
</evidence>
<dbReference type="PANTHER" id="PTHR34975:SF2">
    <property type="entry name" value="SPORE GERMINATION PROTEIN A2"/>
    <property type="match status" value="1"/>
</dbReference>
<evidence type="ECO:0000256" key="7">
    <source>
        <dbReference type="ARBA" id="ARBA00023136"/>
    </source>
</evidence>
<dbReference type="PANTHER" id="PTHR34975">
    <property type="entry name" value="SPORE GERMINATION PROTEIN A2"/>
    <property type="match status" value="1"/>
</dbReference>
<dbReference type="GO" id="GO:0016020">
    <property type="term" value="C:membrane"/>
    <property type="evidence" value="ECO:0007669"/>
    <property type="project" value="UniProtKB-SubCell"/>
</dbReference>
<evidence type="ECO:0000256" key="2">
    <source>
        <dbReference type="ARBA" id="ARBA00007998"/>
    </source>
</evidence>
<protein>
    <submittedName>
        <fullName evidence="9">Spore germination protein A2</fullName>
    </submittedName>
</protein>
<sequence length="360" mass="42352">MQTEKLKPFYLFFITYMTQTGIVLFMLPNMIANYFGYNGWLMIIPISVFAMIQIGLIAGIYYFNKGSSIFQTIETSFSKVNIIAKPLYLCLSIFWSVFSITVAKQYVHVMKFLYFPQTNIQWFLLLTLILTYYLVTSGIVTIAHVSTLFFFLSAPIILLLIYFVPDFSFLRFSTFVFNEHNDFYGGMIEVYTAFLGFEVTLFLFPYIKKEKKIFKYVFLGHLYTTLLYLSLTIFCYGFNSFQQLNYQVYPVINLLQYIEFDFIERLDSAFFILFYLKLIITITMYIWISLVTFKRVVMWSAQRSAFVLLVVGYLVTLPFVTKNELTSLLSLLAKVQILISIFLPLLVLTIIFLKRRRKHV</sequence>
<keyword evidence="5 8" id="KW-0812">Transmembrane</keyword>
<evidence type="ECO:0000313" key="9">
    <source>
        <dbReference type="EMBL" id="ARK29673.1"/>
    </source>
</evidence>
<evidence type="ECO:0000256" key="6">
    <source>
        <dbReference type="ARBA" id="ARBA00022989"/>
    </source>
</evidence>
<keyword evidence="7 8" id="KW-0472">Membrane</keyword>
<evidence type="ECO:0000256" key="4">
    <source>
        <dbReference type="ARBA" id="ARBA00022544"/>
    </source>
</evidence>
<evidence type="ECO:0000313" key="10">
    <source>
        <dbReference type="Proteomes" id="UP000193006"/>
    </source>
</evidence>
<organism evidence="9 10">
    <name type="scientific">Halalkalibacter krulwichiae</name>
    <dbReference type="NCBI Taxonomy" id="199441"/>
    <lineage>
        <taxon>Bacteria</taxon>
        <taxon>Bacillati</taxon>
        <taxon>Bacillota</taxon>
        <taxon>Bacilli</taxon>
        <taxon>Bacillales</taxon>
        <taxon>Bacillaceae</taxon>
        <taxon>Halalkalibacter</taxon>
    </lineage>
</organism>
<feature type="transmembrane region" description="Helical" evidence="8">
    <location>
        <begin position="183"/>
        <end position="204"/>
    </location>
</feature>
<feature type="transmembrane region" description="Helical" evidence="8">
    <location>
        <begin position="305"/>
        <end position="321"/>
    </location>
</feature>
<dbReference type="EMBL" id="CP020814">
    <property type="protein sequence ID" value="ARK29673.1"/>
    <property type="molecule type" value="Genomic_DNA"/>
</dbReference>
<dbReference type="InterPro" id="IPR004761">
    <property type="entry name" value="Spore_GerAB"/>
</dbReference>